<evidence type="ECO:0000256" key="15">
    <source>
        <dbReference type="HAMAP-Rule" id="MF_00283"/>
    </source>
</evidence>
<feature type="binding site" evidence="15">
    <location>
        <position position="463"/>
    </location>
    <ligand>
        <name>Mg(2+)</name>
        <dbReference type="ChEBI" id="CHEBI:18420"/>
        <note>shared with alpha subunit</note>
    </ligand>
</feature>
<feature type="binding site" evidence="15">
    <location>
        <position position="462"/>
    </location>
    <ligand>
        <name>Mg(2+)</name>
        <dbReference type="ChEBI" id="CHEBI:18420"/>
        <note>shared with alpha subunit</note>
    </ligand>
</feature>
<dbReference type="Proteomes" id="UP000024942">
    <property type="component" value="Unassembled WGS sequence"/>
</dbReference>
<dbReference type="InterPro" id="IPR045864">
    <property type="entry name" value="aa-tRNA-synth_II/BPL/LPL"/>
</dbReference>
<comment type="cofactor">
    <cofactor evidence="15">
        <name>Mg(2+)</name>
        <dbReference type="ChEBI" id="CHEBI:18420"/>
    </cofactor>
    <text evidence="15">Binds 2 magnesium ions per tetramer.</text>
</comment>
<dbReference type="GO" id="GO:0004826">
    <property type="term" value="F:phenylalanine-tRNA ligase activity"/>
    <property type="evidence" value="ECO:0007669"/>
    <property type="project" value="UniProtKB-UniRule"/>
</dbReference>
<reference evidence="20 21" key="1">
    <citation type="journal article" date="2014" name="Antonie Van Leeuwenhoek">
        <title>Hyphomonas beringensis sp. nov. and Hyphomonas chukchiensis sp. nov., isolated from surface seawater of the Bering Sea and Chukchi Sea.</title>
        <authorList>
            <person name="Li C."/>
            <person name="Lai Q."/>
            <person name="Li G."/>
            <person name="Dong C."/>
            <person name="Wang J."/>
            <person name="Liao Y."/>
            <person name="Shao Z."/>
        </authorList>
    </citation>
    <scope>NUCLEOTIDE SEQUENCE [LARGE SCALE GENOMIC DNA]</scope>
    <source>
        <strain evidence="20 21">SCH89</strain>
    </source>
</reference>
<dbReference type="CDD" id="cd00769">
    <property type="entry name" value="PheRS_beta_core"/>
    <property type="match status" value="1"/>
</dbReference>
<dbReference type="Pfam" id="PF03147">
    <property type="entry name" value="FDX-ACB"/>
    <property type="match status" value="1"/>
</dbReference>
<keyword evidence="12 15" id="KW-0648">Protein biosynthesis</keyword>
<comment type="catalytic activity">
    <reaction evidence="14 15">
        <text>tRNA(Phe) + L-phenylalanine + ATP = L-phenylalanyl-tRNA(Phe) + AMP + diphosphate + H(+)</text>
        <dbReference type="Rhea" id="RHEA:19413"/>
        <dbReference type="Rhea" id="RHEA-COMP:9668"/>
        <dbReference type="Rhea" id="RHEA-COMP:9699"/>
        <dbReference type="ChEBI" id="CHEBI:15378"/>
        <dbReference type="ChEBI" id="CHEBI:30616"/>
        <dbReference type="ChEBI" id="CHEBI:33019"/>
        <dbReference type="ChEBI" id="CHEBI:58095"/>
        <dbReference type="ChEBI" id="CHEBI:78442"/>
        <dbReference type="ChEBI" id="CHEBI:78531"/>
        <dbReference type="ChEBI" id="CHEBI:456215"/>
        <dbReference type="EC" id="6.1.1.20"/>
    </reaction>
</comment>
<comment type="similarity">
    <text evidence="2 15">Belongs to the phenylalanyl-tRNA synthetase beta subunit family. Type 1 subfamily.</text>
</comment>
<dbReference type="EMBL" id="ARYL01000007">
    <property type="protein sequence ID" value="KDA03271.1"/>
    <property type="molecule type" value="Genomic_DNA"/>
</dbReference>
<dbReference type="InterPro" id="IPR012340">
    <property type="entry name" value="NA-bd_OB-fold"/>
</dbReference>
<dbReference type="OrthoDB" id="9805455at2"/>
<dbReference type="InterPro" id="IPR041616">
    <property type="entry name" value="PheRS_beta_core"/>
</dbReference>
<feature type="domain" description="FDX-ACB" evidence="18">
    <location>
        <begin position="704"/>
        <end position="796"/>
    </location>
</feature>
<dbReference type="PANTHER" id="PTHR10947">
    <property type="entry name" value="PHENYLALANYL-TRNA SYNTHETASE BETA CHAIN AND LEUCINE-RICH REPEAT-CONTAINING PROTEIN 47"/>
    <property type="match status" value="1"/>
</dbReference>
<dbReference type="InterPro" id="IPR002547">
    <property type="entry name" value="tRNA-bd_dom"/>
</dbReference>
<dbReference type="PANTHER" id="PTHR10947:SF0">
    <property type="entry name" value="PHENYLALANINE--TRNA LIGASE BETA SUBUNIT"/>
    <property type="match status" value="1"/>
</dbReference>
<dbReference type="eggNOG" id="COG0073">
    <property type="taxonomic scope" value="Bacteria"/>
</dbReference>
<dbReference type="CDD" id="cd02796">
    <property type="entry name" value="tRNA_bind_bactPheRS"/>
    <property type="match status" value="1"/>
</dbReference>
<evidence type="ECO:0000256" key="10">
    <source>
        <dbReference type="ARBA" id="ARBA00022842"/>
    </source>
</evidence>
<dbReference type="PROSITE" id="PS51447">
    <property type="entry name" value="FDX_ACB"/>
    <property type="match status" value="1"/>
</dbReference>
<evidence type="ECO:0000256" key="11">
    <source>
        <dbReference type="ARBA" id="ARBA00022884"/>
    </source>
</evidence>
<keyword evidence="9 15" id="KW-0067">ATP-binding</keyword>
<comment type="subcellular location">
    <subcellularLocation>
        <location evidence="1 15">Cytoplasm</location>
    </subcellularLocation>
</comment>
<dbReference type="Gene3D" id="3.50.40.10">
    <property type="entry name" value="Phenylalanyl-trna Synthetase, Chain B, domain 3"/>
    <property type="match status" value="1"/>
</dbReference>
<dbReference type="InterPro" id="IPR005147">
    <property type="entry name" value="tRNA_synthase_B5-dom"/>
</dbReference>
<keyword evidence="11 16" id="KW-0694">RNA-binding</keyword>
<dbReference type="GO" id="GO:0005524">
    <property type="term" value="F:ATP binding"/>
    <property type="evidence" value="ECO:0007669"/>
    <property type="project" value="UniProtKB-UniRule"/>
</dbReference>
<dbReference type="Pfam" id="PF03484">
    <property type="entry name" value="B5"/>
    <property type="match status" value="1"/>
</dbReference>
<dbReference type="SMART" id="SM00896">
    <property type="entry name" value="FDX-ACB"/>
    <property type="match status" value="1"/>
</dbReference>
<keyword evidence="8 15" id="KW-0547">Nucleotide-binding</keyword>
<sequence length="797" mass="85038">MKFTLSWLTDHLATKAGLDEILALMLKAGLEVEEVVDPAAKLAPFTVCKVIEAAPHPDADKLRVCQVETVDGMKQIVCGAPNARAGMTAIYAPLGAYIPGLEFALDKKPRAIRGVESQGMMCSTKELEAGEDHDGIADLDESIPMGTPAAKALGLTDPVIDFEVTPNRPDWLGVQGIARDLAAAGAGRFIRTDVKKVAGSFDCPVEIKLEAPEACPMFAGALVRGVTNGPSPDWMQARLKAVGIQPKSLLVDVTNYISLDQARPLHVYDAAKLRSTIVARRGKDGETLDALDGKTYKVTPDMCVIADASGVIGLGGVMGGASTAVSAETTDVFIESAWFDPLTTARTGRATAIHSDARYRYERGVDPQSCVDGLNMALALILEHGGGTASKANVAGSIDARIKKVTFYPADVERLTGLVVKLPEMRRILKDLEFDIEDAGDAWYLLPPSHRFDMEQSADIVEEIARLIGYDSLPVTSLPEPAGGRRAITTPIQERVRVSRRVLAARGFLEAVTWSFMAKDDAALFAKHDPALAVANPVASELNYMRPSIIGNLAVAAQKAANHGEPGARLFEVGPIYLGDGPKDQRTVAAGIVRPAVQRHWQGKPPAYDSFAAKADLFAILEALGQPGERFQVGVPTQPNWHPGQAACLKLGPKVTVGHFGAVHPGVLKALGVDGPMFGFELNLNALPQMKVKSTKTKPVLQRADLTPIRRDFAFLVDDAVPAADLVKHATGADKQLIVSADVFDIYQGTGVPEGKKSVAFEVTIQPREKMTDEDIQGLMDKVVASVAKGAGGVLRG</sequence>
<dbReference type="SUPFAM" id="SSF55681">
    <property type="entry name" value="Class II aaRS and biotin synthetases"/>
    <property type="match status" value="1"/>
</dbReference>
<dbReference type="GO" id="GO:0006432">
    <property type="term" value="P:phenylalanyl-tRNA aminoacylation"/>
    <property type="evidence" value="ECO:0007669"/>
    <property type="project" value="UniProtKB-UniRule"/>
</dbReference>
<gene>
    <name evidence="15 20" type="primary">pheT</name>
    <name evidence="20" type="ORF">HOC_06533</name>
</gene>
<comment type="subunit">
    <text evidence="3 15">Tetramer of two alpha and two beta subunits.</text>
</comment>
<dbReference type="PROSITE" id="PS51483">
    <property type="entry name" value="B5"/>
    <property type="match status" value="1"/>
</dbReference>
<dbReference type="GO" id="GO:0000287">
    <property type="term" value="F:magnesium ion binding"/>
    <property type="evidence" value="ECO:0007669"/>
    <property type="project" value="UniProtKB-UniRule"/>
</dbReference>
<evidence type="ECO:0000256" key="1">
    <source>
        <dbReference type="ARBA" id="ARBA00004496"/>
    </source>
</evidence>
<accession>A0A059G8X2</accession>
<evidence type="ECO:0000256" key="5">
    <source>
        <dbReference type="ARBA" id="ARBA00022555"/>
    </source>
</evidence>
<evidence type="ECO:0000256" key="6">
    <source>
        <dbReference type="ARBA" id="ARBA00022598"/>
    </source>
</evidence>
<dbReference type="NCBIfam" id="TIGR00472">
    <property type="entry name" value="pheT_bact"/>
    <property type="match status" value="1"/>
</dbReference>
<dbReference type="InterPro" id="IPR004532">
    <property type="entry name" value="Phe-tRNA-ligase_IIc_bsu_bact"/>
</dbReference>
<dbReference type="eggNOG" id="COG0072">
    <property type="taxonomic scope" value="Bacteria"/>
</dbReference>
<dbReference type="Gene3D" id="3.30.56.10">
    <property type="match status" value="2"/>
</dbReference>
<evidence type="ECO:0000256" key="12">
    <source>
        <dbReference type="ARBA" id="ARBA00022917"/>
    </source>
</evidence>
<dbReference type="SUPFAM" id="SSF46955">
    <property type="entry name" value="Putative DNA-binding domain"/>
    <property type="match status" value="1"/>
</dbReference>
<dbReference type="AlphaFoldDB" id="A0A059G8X2"/>
<dbReference type="PROSITE" id="PS50886">
    <property type="entry name" value="TRBD"/>
    <property type="match status" value="1"/>
</dbReference>
<evidence type="ECO:0000256" key="13">
    <source>
        <dbReference type="ARBA" id="ARBA00023146"/>
    </source>
</evidence>
<keyword evidence="21" id="KW-1185">Reference proteome</keyword>
<dbReference type="SMART" id="SM00873">
    <property type="entry name" value="B3_4"/>
    <property type="match status" value="1"/>
</dbReference>
<dbReference type="EC" id="6.1.1.20" evidence="15"/>
<feature type="domain" description="TRNA-binding" evidence="17">
    <location>
        <begin position="39"/>
        <end position="150"/>
    </location>
</feature>
<dbReference type="InterPro" id="IPR020825">
    <property type="entry name" value="Phe-tRNA_synthase-like_B3/B4"/>
</dbReference>
<evidence type="ECO:0000256" key="2">
    <source>
        <dbReference type="ARBA" id="ARBA00008653"/>
    </source>
</evidence>
<dbReference type="InterPro" id="IPR045060">
    <property type="entry name" value="Phe-tRNA-ligase_IIc_bsu"/>
</dbReference>
<dbReference type="Gene3D" id="2.40.50.140">
    <property type="entry name" value="Nucleic acid-binding proteins"/>
    <property type="match status" value="1"/>
</dbReference>
<dbReference type="InterPro" id="IPR005146">
    <property type="entry name" value="B3/B4_tRNA-bd"/>
</dbReference>
<keyword evidence="6 15" id="KW-0436">Ligase</keyword>
<dbReference type="STRING" id="1280953.HOC_06533"/>
<keyword evidence="10 15" id="KW-0460">Magnesium</keyword>
<feature type="domain" description="B5" evidence="19">
    <location>
        <begin position="400"/>
        <end position="475"/>
    </location>
</feature>
<dbReference type="Pfam" id="PF03483">
    <property type="entry name" value="B3_4"/>
    <property type="match status" value="1"/>
</dbReference>
<comment type="caution">
    <text evidence="20">The sequence shown here is derived from an EMBL/GenBank/DDBJ whole genome shotgun (WGS) entry which is preliminary data.</text>
</comment>
<dbReference type="PATRIC" id="fig|1280953.3.peg.1322"/>
<evidence type="ECO:0000256" key="3">
    <source>
        <dbReference type="ARBA" id="ARBA00011209"/>
    </source>
</evidence>
<dbReference type="SUPFAM" id="SSF56037">
    <property type="entry name" value="PheT/TilS domain"/>
    <property type="match status" value="1"/>
</dbReference>
<dbReference type="RefSeq" id="WP_035536850.1">
    <property type="nucleotide sequence ID" value="NZ_ARYL01000007.1"/>
</dbReference>
<evidence type="ECO:0000259" key="17">
    <source>
        <dbReference type="PROSITE" id="PS50886"/>
    </source>
</evidence>
<keyword evidence="4 15" id="KW-0963">Cytoplasm</keyword>
<organism evidence="20 21">
    <name type="scientific">Hyphomonas oceanitis SCH89</name>
    <dbReference type="NCBI Taxonomy" id="1280953"/>
    <lineage>
        <taxon>Bacteria</taxon>
        <taxon>Pseudomonadati</taxon>
        <taxon>Pseudomonadota</taxon>
        <taxon>Alphaproteobacteria</taxon>
        <taxon>Hyphomonadales</taxon>
        <taxon>Hyphomonadaceae</taxon>
        <taxon>Hyphomonas</taxon>
    </lineage>
</organism>
<dbReference type="Pfam" id="PF17759">
    <property type="entry name" value="tRNA_synthFbeta"/>
    <property type="match status" value="1"/>
</dbReference>
<dbReference type="SMART" id="SM00874">
    <property type="entry name" value="B5"/>
    <property type="match status" value="1"/>
</dbReference>
<dbReference type="SUPFAM" id="SSF50249">
    <property type="entry name" value="Nucleic acid-binding proteins"/>
    <property type="match status" value="1"/>
</dbReference>
<evidence type="ECO:0000259" key="19">
    <source>
        <dbReference type="PROSITE" id="PS51483"/>
    </source>
</evidence>
<feature type="binding site" evidence="15">
    <location>
        <position position="459"/>
    </location>
    <ligand>
        <name>Mg(2+)</name>
        <dbReference type="ChEBI" id="CHEBI:18420"/>
        <note>shared with alpha subunit</note>
    </ligand>
</feature>
<evidence type="ECO:0000256" key="8">
    <source>
        <dbReference type="ARBA" id="ARBA00022741"/>
    </source>
</evidence>
<keyword evidence="7 15" id="KW-0479">Metal-binding</keyword>
<dbReference type="GO" id="GO:0000049">
    <property type="term" value="F:tRNA binding"/>
    <property type="evidence" value="ECO:0007669"/>
    <property type="project" value="UniProtKB-UniRule"/>
</dbReference>
<dbReference type="Gene3D" id="3.30.70.380">
    <property type="entry name" value="Ferrodoxin-fold anticodon-binding domain"/>
    <property type="match status" value="1"/>
</dbReference>
<evidence type="ECO:0000256" key="14">
    <source>
        <dbReference type="ARBA" id="ARBA00049255"/>
    </source>
</evidence>
<proteinExistence type="inferred from homology"/>
<evidence type="ECO:0000256" key="9">
    <source>
        <dbReference type="ARBA" id="ARBA00022840"/>
    </source>
</evidence>
<evidence type="ECO:0000256" key="16">
    <source>
        <dbReference type="PROSITE-ProRule" id="PRU00209"/>
    </source>
</evidence>
<keyword evidence="13 15" id="KW-0030">Aminoacyl-tRNA synthetase</keyword>
<keyword evidence="5 16" id="KW-0820">tRNA-binding</keyword>
<dbReference type="GO" id="GO:0009328">
    <property type="term" value="C:phenylalanine-tRNA ligase complex"/>
    <property type="evidence" value="ECO:0007669"/>
    <property type="project" value="TreeGrafter"/>
</dbReference>
<name>A0A059G8X2_9PROT</name>
<dbReference type="InterPro" id="IPR036690">
    <property type="entry name" value="Fdx_antiC-bd_sf"/>
</dbReference>
<dbReference type="SUPFAM" id="SSF54991">
    <property type="entry name" value="Anticodon-binding domain of PheRS"/>
    <property type="match status" value="1"/>
</dbReference>
<dbReference type="Pfam" id="PF01588">
    <property type="entry name" value="tRNA_bind"/>
    <property type="match status" value="1"/>
</dbReference>
<evidence type="ECO:0000256" key="7">
    <source>
        <dbReference type="ARBA" id="ARBA00022723"/>
    </source>
</evidence>
<evidence type="ECO:0000313" key="21">
    <source>
        <dbReference type="Proteomes" id="UP000024942"/>
    </source>
</evidence>
<dbReference type="InterPro" id="IPR033714">
    <property type="entry name" value="tRNA_bind_bactPheRS"/>
</dbReference>
<evidence type="ECO:0000313" key="20">
    <source>
        <dbReference type="EMBL" id="KDA03271.1"/>
    </source>
</evidence>
<dbReference type="InterPro" id="IPR005121">
    <property type="entry name" value="Fdx_antiC-bd"/>
</dbReference>
<dbReference type="Gene3D" id="3.30.930.10">
    <property type="entry name" value="Bira Bifunctional Protein, Domain 2"/>
    <property type="match status" value="1"/>
</dbReference>
<evidence type="ECO:0000256" key="4">
    <source>
        <dbReference type="ARBA" id="ARBA00022490"/>
    </source>
</evidence>
<dbReference type="HAMAP" id="MF_00283">
    <property type="entry name" value="Phe_tRNA_synth_beta1"/>
    <property type="match status" value="1"/>
</dbReference>
<protein>
    <recommendedName>
        <fullName evidence="15">Phenylalanine--tRNA ligase beta subunit</fullName>
        <ecNumber evidence="15">6.1.1.20</ecNumber>
    </recommendedName>
    <alternativeName>
        <fullName evidence="15">Phenylalanyl-tRNA synthetase beta subunit</fullName>
        <shortName evidence="15">PheRS</shortName>
    </alternativeName>
</protein>
<feature type="binding site" evidence="15">
    <location>
        <position position="453"/>
    </location>
    <ligand>
        <name>Mg(2+)</name>
        <dbReference type="ChEBI" id="CHEBI:18420"/>
        <note>shared with alpha subunit</note>
    </ligand>
</feature>
<dbReference type="InterPro" id="IPR009061">
    <property type="entry name" value="DNA-bd_dom_put_sf"/>
</dbReference>
<evidence type="ECO:0000259" key="18">
    <source>
        <dbReference type="PROSITE" id="PS51447"/>
    </source>
</evidence>